<comment type="similarity">
    <text evidence="1">Belongs to the eukaryotic ribosomal protein eS6 family.</text>
</comment>
<evidence type="ECO:0000313" key="7">
    <source>
        <dbReference type="EMBL" id="EDW48898.1"/>
    </source>
</evidence>
<reference evidence="7" key="2">
    <citation type="submission" date="2008-06" db="EMBL/GenBank/DDBJ databases">
        <authorList>
            <consortium name="FlyBase"/>
        </authorList>
    </citation>
    <scope>NUCLEOTIDE SEQUENCE</scope>
    <source>
        <strain evidence="7">Rob3c</strain>
    </source>
</reference>
<dbReference type="STRING" id="7238.B4IGE8"/>
<reference evidence="7 9" key="1">
    <citation type="journal article" date="2007" name="Nature">
        <title>Evolution of genes and genomes on the Drosophila phylogeny.</title>
        <authorList>
            <consortium name="Drosophila 12 Genomes Consortium"/>
            <person name="Clark A.G."/>
            <person name="Eisen M.B."/>
            <person name="Smith D.R."/>
            <person name="Bergman C.M."/>
            <person name="Oliver B."/>
            <person name="Markow T.A."/>
            <person name="Kaufman T.C."/>
            <person name="Kellis M."/>
            <person name="Gelbart W."/>
            <person name="Iyer V.N."/>
            <person name="Pollard D.A."/>
            <person name="Sackton T.B."/>
            <person name="Larracuente A.M."/>
            <person name="Singh N.D."/>
            <person name="Abad J.P."/>
            <person name="Abt D.N."/>
            <person name="Adryan B."/>
            <person name="Aguade M."/>
            <person name="Akashi H."/>
            <person name="Anderson W.W."/>
            <person name="Aquadro C.F."/>
            <person name="Ardell D.H."/>
            <person name="Arguello R."/>
            <person name="Artieri C.G."/>
            <person name="Barbash D.A."/>
            <person name="Barker D."/>
            <person name="Barsanti P."/>
            <person name="Batterham P."/>
            <person name="Batzoglou S."/>
            <person name="Begun D."/>
            <person name="Bhutkar A."/>
            <person name="Blanco E."/>
            <person name="Bosak S.A."/>
            <person name="Bradley R.K."/>
            <person name="Brand A.D."/>
            <person name="Brent M.R."/>
            <person name="Brooks A.N."/>
            <person name="Brown R.H."/>
            <person name="Butlin R.K."/>
            <person name="Caggese C."/>
            <person name="Calvi B.R."/>
            <person name="Bernardo de Carvalho A."/>
            <person name="Caspi A."/>
            <person name="Castrezana S."/>
            <person name="Celniker S.E."/>
            <person name="Chang J.L."/>
            <person name="Chapple C."/>
            <person name="Chatterji S."/>
            <person name="Chinwalla A."/>
            <person name="Civetta A."/>
            <person name="Clifton S.W."/>
            <person name="Comeron J.M."/>
            <person name="Costello J.C."/>
            <person name="Coyne J.A."/>
            <person name="Daub J."/>
            <person name="David R.G."/>
            <person name="Delcher A.L."/>
            <person name="Delehaunty K."/>
            <person name="Do C.B."/>
            <person name="Ebling H."/>
            <person name="Edwards K."/>
            <person name="Eickbush T."/>
            <person name="Evans J.D."/>
            <person name="Filipski A."/>
            <person name="Findeiss S."/>
            <person name="Freyhult E."/>
            <person name="Fulton L."/>
            <person name="Fulton R."/>
            <person name="Garcia A.C."/>
            <person name="Gardiner A."/>
            <person name="Garfield D.A."/>
            <person name="Garvin B.E."/>
            <person name="Gibson G."/>
            <person name="Gilbert D."/>
            <person name="Gnerre S."/>
            <person name="Godfrey J."/>
            <person name="Good R."/>
            <person name="Gotea V."/>
            <person name="Gravely B."/>
            <person name="Greenberg A.J."/>
            <person name="Griffiths-Jones S."/>
            <person name="Gross S."/>
            <person name="Guigo R."/>
            <person name="Gustafson E.A."/>
            <person name="Haerty W."/>
            <person name="Hahn M.W."/>
            <person name="Halligan D.L."/>
            <person name="Halpern A.L."/>
            <person name="Halter G.M."/>
            <person name="Han M.V."/>
            <person name="Heger A."/>
            <person name="Hillier L."/>
            <person name="Hinrichs A.S."/>
            <person name="Holmes I."/>
            <person name="Hoskins R.A."/>
            <person name="Hubisz M.J."/>
            <person name="Hultmark D."/>
            <person name="Huntley M.A."/>
            <person name="Jaffe D.B."/>
            <person name="Jagadeeshan S."/>
            <person name="Jeck W.R."/>
            <person name="Johnson J."/>
            <person name="Jones C.D."/>
            <person name="Jordan W.C."/>
            <person name="Karpen G.H."/>
            <person name="Kataoka E."/>
            <person name="Keightley P.D."/>
            <person name="Kheradpour P."/>
            <person name="Kirkness E.F."/>
            <person name="Koerich L.B."/>
            <person name="Kristiansen K."/>
            <person name="Kudrna D."/>
            <person name="Kulathinal R.J."/>
            <person name="Kumar S."/>
            <person name="Kwok R."/>
            <person name="Lander E."/>
            <person name="Langley C.H."/>
            <person name="Lapoint R."/>
            <person name="Lazzaro B.P."/>
            <person name="Lee S.J."/>
            <person name="Levesque L."/>
            <person name="Li R."/>
            <person name="Lin C.F."/>
            <person name="Lin M.F."/>
            <person name="Lindblad-Toh K."/>
            <person name="Llopart A."/>
            <person name="Long M."/>
            <person name="Low L."/>
            <person name="Lozovsky E."/>
            <person name="Lu J."/>
            <person name="Luo M."/>
            <person name="Machado C.A."/>
            <person name="Makalowski W."/>
            <person name="Marzo M."/>
            <person name="Matsuda M."/>
            <person name="Matzkin L."/>
            <person name="McAllister B."/>
            <person name="McBride C.S."/>
            <person name="McKernan B."/>
            <person name="McKernan K."/>
            <person name="Mendez-Lago M."/>
            <person name="Minx P."/>
            <person name="Mollenhauer M.U."/>
            <person name="Montooth K."/>
            <person name="Mount S.M."/>
            <person name="Mu X."/>
            <person name="Myers E."/>
            <person name="Negre B."/>
            <person name="Newfeld S."/>
            <person name="Nielsen R."/>
            <person name="Noor M.A."/>
            <person name="O'Grady P."/>
            <person name="Pachter L."/>
            <person name="Papaceit M."/>
            <person name="Parisi M.J."/>
            <person name="Parisi M."/>
            <person name="Parts L."/>
            <person name="Pedersen J.S."/>
            <person name="Pesole G."/>
            <person name="Phillippy A.M."/>
            <person name="Ponting C.P."/>
            <person name="Pop M."/>
            <person name="Porcelli D."/>
            <person name="Powell J.R."/>
            <person name="Prohaska S."/>
            <person name="Pruitt K."/>
            <person name="Puig M."/>
            <person name="Quesneville H."/>
            <person name="Ram K.R."/>
            <person name="Rand D."/>
            <person name="Rasmussen M.D."/>
            <person name="Reed L.K."/>
            <person name="Reenan R."/>
            <person name="Reily A."/>
            <person name="Remington K.A."/>
            <person name="Rieger T.T."/>
            <person name="Ritchie M.G."/>
            <person name="Robin C."/>
            <person name="Rogers Y.H."/>
            <person name="Rohde C."/>
            <person name="Rozas J."/>
            <person name="Rubenfield M.J."/>
            <person name="Ruiz A."/>
            <person name="Russo S."/>
            <person name="Salzberg S.L."/>
            <person name="Sanchez-Gracia A."/>
            <person name="Saranga D.J."/>
            <person name="Sato H."/>
            <person name="Schaeffer S.W."/>
            <person name="Schatz M.C."/>
            <person name="Schlenke T."/>
            <person name="Schwartz R."/>
            <person name="Segarra C."/>
            <person name="Singh R.S."/>
            <person name="Sirot L."/>
            <person name="Sirota M."/>
            <person name="Sisneros N.B."/>
            <person name="Smith C.D."/>
            <person name="Smith T.F."/>
            <person name="Spieth J."/>
            <person name="Stage D.E."/>
            <person name="Stark A."/>
            <person name="Stephan W."/>
            <person name="Strausberg R.L."/>
            <person name="Strempel S."/>
            <person name="Sturgill D."/>
            <person name="Sutton G."/>
            <person name="Sutton G.G."/>
            <person name="Tao W."/>
            <person name="Teichmann S."/>
            <person name="Tobari Y.N."/>
            <person name="Tomimura Y."/>
            <person name="Tsolas J.M."/>
            <person name="Valente V.L."/>
            <person name="Venter E."/>
            <person name="Venter J.C."/>
            <person name="Vicario S."/>
            <person name="Vieira F.G."/>
            <person name="Vilella A.J."/>
            <person name="Villasante A."/>
            <person name="Walenz B."/>
            <person name="Wang J."/>
            <person name="Wasserman M."/>
            <person name="Watts T."/>
            <person name="Wilson D."/>
            <person name="Wilson R.K."/>
            <person name="Wing R.A."/>
            <person name="Wolfner M.F."/>
            <person name="Wong A."/>
            <person name="Wong G.K."/>
            <person name="Wu C.I."/>
            <person name="Wu G."/>
            <person name="Yamamoto D."/>
            <person name="Yang H.P."/>
            <person name="Yang S.P."/>
            <person name="Yorke J.A."/>
            <person name="Yoshida K."/>
            <person name="Zdobnov E."/>
            <person name="Zhang P."/>
            <person name="Zhang Y."/>
            <person name="Zimin A.V."/>
            <person name="Baldwin J."/>
            <person name="Abdouelleil A."/>
            <person name="Abdulkadir J."/>
            <person name="Abebe A."/>
            <person name="Abera B."/>
            <person name="Abreu J."/>
            <person name="Acer S.C."/>
            <person name="Aftuck L."/>
            <person name="Alexander A."/>
            <person name="An P."/>
            <person name="Anderson E."/>
            <person name="Anderson S."/>
            <person name="Arachi H."/>
            <person name="Azer M."/>
            <person name="Bachantsang P."/>
            <person name="Barry A."/>
            <person name="Bayul T."/>
            <person name="Berlin A."/>
            <person name="Bessette D."/>
            <person name="Bloom T."/>
            <person name="Blye J."/>
            <person name="Boguslavskiy L."/>
            <person name="Bonnet C."/>
            <person name="Boukhgalter B."/>
            <person name="Bourzgui I."/>
            <person name="Brown A."/>
            <person name="Cahill P."/>
            <person name="Channer S."/>
            <person name="Cheshatsang Y."/>
            <person name="Chuda L."/>
            <person name="Citroen M."/>
            <person name="Collymore A."/>
            <person name="Cooke P."/>
            <person name="Costello M."/>
            <person name="D'Aco K."/>
            <person name="Daza R."/>
            <person name="De Haan G."/>
            <person name="DeGray S."/>
            <person name="DeMaso C."/>
            <person name="Dhargay N."/>
            <person name="Dooley K."/>
            <person name="Dooley E."/>
            <person name="Doricent M."/>
            <person name="Dorje P."/>
            <person name="Dorjee K."/>
            <person name="Dupes A."/>
            <person name="Elong R."/>
            <person name="Falk J."/>
            <person name="Farina A."/>
            <person name="Faro S."/>
            <person name="Ferguson D."/>
            <person name="Fisher S."/>
            <person name="Foley C.D."/>
            <person name="Franke A."/>
            <person name="Friedrich D."/>
            <person name="Gadbois L."/>
            <person name="Gearin G."/>
            <person name="Gearin C.R."/>
            <person name="Giannoukos G."/>
            <person name="Goode T."/>
            <person name="Graham J."/>
            <person name="Grandbois E."/>
            <person name="Grewal S."/>
            <person name="Gyaltsen K."/>
            <person name="Hafez N."/>
            <person name="Hagos B."/>
            <person name="Hall J."/>
            <person name="Henson C."/>
            <person name="Hollinger A."/>
            <person name="Honan T."/>
            <person name="Huard M.D."/>
            <person name="Hughes L."/>
            <person name="Hurhula B."/>
            <person name="Husby M.E."/>
            <person name="Kamat A."/>
            <person name="Kanga B."/>
            <person name="Kashin S."/>
            <person name="Khazanovich D."/>
            <person name="Kisner P."/>
            <person name="Lance K."/>
            <person name="Lara M."/>
            <person name="Lee W."/>
            <person name="Lennon N."/>
            <person name="Letendre F."/>
            <person name="LeVine R."/>
            <person name="Lipovsky A."/>
            <person name="Liu X."/>
            <person name="Liu J."/>
            <person name="Liu S."/>
            <person name="Lokyitsang T."/>
            <person name="Lokyitsang Y."/>
            <person name="Lubonja R."/>
            <person name="Lui A."/>
            <person name="MacDonald P."/>
            <person name="Magnisalis V."/>
            <person name="Maru K."/>
            <person name="Matthews C."/>
            <person name="McCusker W."/>
            <person name="McDonough S."/>
            <person name="Mehta T."/>
            <person name="Meldrim J."/>
            <person name="Meneus L."/>
            <person name="Mihai O."/>
            <person name="Mihalev A."/>
            <person name="Mihova T."/>
            <person name="Mittelman R."/>
            <person name="Mlenga V."/>
            <person name="Montmayeur A."/>
            <person name="Mulrain L."/>
            <person name="Navidi A."/>
            <person name="Naylor J."/>
            <person name="Negash T."/>
            <person name="Nguyen T."/>
            <person name="Nguyen N."/>
            <person name="Nicol R."/>
            <person name="Norbu C."/>
            <person name="Norbu N."/>
            <person name="Novod N."/>
            <person name="O'Neill B."/>
            <person name="Osman S."/>
            <person name="Markiewicz E."/>
            <person name="Oyono O.L."/>
            <person name="Patti C."/>
            <person name="Phunkhang P."/>
            <person name="Pierre F."/>
            <person name="Priest M."/>
            <person name="Raghuraman S."/>
            <person name="Rege F."/>
            <person name="Reyes R."/>
            <person name="Rise C."/>
            <person name="Rogov P."/>
            <person name="Ross K."/>
            <person name="Ryan E."/>
            <person name="Settipalli S."/>
            <person name="Shea T."/>
            <person name="Sherpa N."/>
            <person name="Shi L."/>
            <person name="Shih D."/>
            <person name="Sparrow T."/>
            <person name="Spaulding J."/>
            <person name="Stalker J."/>
            <person name="Stange-Thomann N."/>
            <person name="Stavropoulos S."/>
            <person name="Stone C."/>
            <person name="Strader C."/>
            <person name="Tesfaye S."/>
            <person name="Thomson T."/>
            <person name="Thoulutsang Y."/>
            <person name="Thoulutsang D."/>
            <person name="Topham K."/>
            <person name="Topping I."/>
            <person name="Tsamla T."/>
            <person name="Vassiliev H."/>
            <person name="Vo A."/>
            <person name="Wangchuk T."/>
            <person name="Wangdi T."/>
            <person name="Weiand M."/>
            <person name="Wilkinson J."/>
            <person name="Wilson A."/>
            <person name="Yadav S."/>
            <person name="Young G."/>
            <person name="Yu Q."/>
            <person name="Zembek L."/>
            <person name="Zhong D."/>
            <person name="Zimmer A."/>
            <person name="Zwirko Z."/>
            <person name="Jaffe D.B."/>
            <person name="Alvarez P."/>
            <person name="Brockman W."/>
            <person name="Butler J."/>
            <person name="Chin C."/>
            <person name="Gnerre S."/>
            <person name="Grabherr M."/>
            <person name="Kleber M."/>
            <person name="Mauceli E."/>
            <person name="MacCallum I."/>
        </authorList>
    </citation>
    <scope>NUCLEOTIDE SEQUENCE [LARGE SCALE GENOMIC DNA]</scope>
    <source>
        <strain evidence="7">Rob3c</strain>
        <strain evidence="9">Rob3c / Tucson 14021-0248.25</strain>
    </source>
</reference>
<evidence type="ECO:0000256" key="6">
    <source>
        <dbReference type="SAM" id="MobiDB-lite"/>
    </source>
</evidence>
<dbReference type="PANTHER" id="PTHR11502">
    <property type="entry name" value="40S RIBOSOMAL PROTEIN S6"/>
    <property type="match status" value="1"/>
</dbReference>
<dbReference type="GO" id="GO:1990904">
    <property type="term" value="C:ribonucleoprotein complex"/>
    <property type="evidence" value="ECO:0007669"/>
    <property type="project" value="UniProtKB-KW"/>
</dbReference>
<feature type="region of interest" description="Disordered" evidence="6">
    <location>
        <begin position="117"/>
        <end position="144"/>
    </location>
</feature>
<dbReference type="GO" id="GO:0006412">
    <property type="term" value="P:translation"/>
    <property type="evidence" value="ECO:0007669"/>
    <property type="project" value="InterPro"/>
</dbReference>
<organism evidence="9">
    <name type="scientific">Drosophila sechellia</name>
    <name type="common">Fruit fly</name>
    <dbReference type="NCBI Taxonomy" id="7238"/>
    <lineage>
        <taxon>Eukaryota</taxon>
        <taxon>Metazoa</taxon>
        <taxon>Ecdysozoa</taxon>
        <taxon>Arthropoda</taxon>
        <taxon>Hexapoda</taxon>
        <taxon>Insecta</taxon>
        <taxon>Pterygota</taxon>
        <taxon>Neoptera</taxon>
        <taxon>Endopterygota</taxon>
        <taxon>Diptera</taxon>
        <taxon>Brachycera</taxon>
        <taxon>Muscomorpha</taxon>
        <taxon>Ephydroidea</taxon>
        <taxon>Drosophilidae</taxon>
        <taxon>Drosophila</taxon>
        <taxon>Sophophora</taxon>
    </lineage>
</organism>
<evidence type="ECO:0000256" key="1">
    <source>
        <dbReference type="ARBA" id="ARBA00009312"/>
    </source>
</evidence>
<keyword evidence="9" id="KW-1185">Reference proteome</keyword>
<evidence type="ECO:0000313" key="9">
    <source>
        <dbReference type="Proteomes" id="UP000001292"/>
    </source>
</evidence>
<keyword evidence="3" id="KW-0687">Ribonucleoprotein</keyword>
<dbReference type="KEGG" id="dse:6618548"/>
<dbReference type="AlphaFoldDB" id="B4IGE8"/>
<dbReference type="Pfam" id="PF01092">
    <property type="entry name" value="Ribosomal_S6e"/>
    <property type="match status" value="1"/>
</dbReference>
<dbReference type="InterPro" id="IPR001377">
    <property type="entry name" value="Ribosomal_eS6"/>
</dbReference>
<dbReference type="EMBL" id="CH480836">
    <property type="protein sequence ID" value="EDW48898.1"/>
    <property type="molecule type" value="Genomic_DNA"/>
</dbReference>
<dbReference type="GeneID" id="6618548"/>
<evidence type="ECO:0000256" key="4">
    <source>
        <dbReference type="ARBA" id="ARBA00035278"/>
    </source>
</evidence>
<evidence type="ECO:0000313" key="8">
    <source>
        <dbReference type="EMBL" id="EDW48903.1"/>
    </source>
</evidence>
<dbReference type="GeneID" id="6618550"/>
<dbReference type="Gene3D" id="1.20.5.2650">
    <property type="match status" value="2"/>
</dbReference>
<sequence length="144" mass="16874">MKVFVKSWVYIRARIRVLKKRHSCFRPRGFCVRKCKTTRRCIVDAKMSVLTLIVIEKDRIPRRLGPMRSSIIRKQYQLSKKKDVRLILPAVMQRKHKKKSQTVSKEAAGEYATLLVQRKKGSKAKRRRSASNRESMNSVSSDKK</sequence>
<name>B4IGE8_DROSE</name>
<evidence type="ECO:0000256" key="3">
    <source>
        <dbReference type="ARBA" id="ARBA00023274"/>
    </source>
</evidence>
<evidence type="ECO:0000256" key="2">
    <source>
        <dbReference type="ARBA" id="ARBA00022980"/>
    </source>
</evidence>
<keyword evidence="2" id="KW-0689">Ribosomal protein</keyword>
<accession>B4IGE8</accession>
<dbReference type="GO" id="GO:0005840">
    <property type="term" value="C:ribosome"/>
    <property type="evidence" value="ECO:0007669"/>
    <property type="project" value="UniProtKB-KW"/>
</dbReference>
<dbReference type="EMBL" id="CH480836">
    <property type="protein sequence ID" value="EDW48903.1"/>
    <property type="molecule type" value="Genomic_DNA"/>
</dbReference>
<dbReference type="HOGENOM" id="CLU_046346_2_0_1"/>
<gene>
    <name evidence="7" type="primary">Dsec\GM11558</name>
    <name evidence="8" type="synonym">Dsec\GM11553</name>
    <name evidence="8" type="ORF">Dsec_GM11553</name>
    <name evidence="7" type="ORF">Dsec_GM11558</name>
    <name evidence="7" type="ORF">GM11553</name>
    <name evidence="7" type="ORF">GM11558</name>
</gene>
<dbReference type="Proteomes" id="UP000001292">
    <property type="component" value="Unassembled WGS sequence"/>
</dbReference>
<proteinExistence type="inferred from homology"/>
<dbReference type="GO" id="GO:0003735">
    <property type="term" value="F:structural constituent of ribosome"/>
    <property type="evidence" value="ECO:0007669"/>
    <property type="project" value="InterPro"/>
</dbReference>
<dbReference type="KEGG" id="dse:6618550"/>
<feature type="compositionally biased region" description="Basic residues" evidence="6">
    <location>
        <begin position="117"/>
        <end position="130"/>
    </location>
</feature>
<protein>
    <recommendedName>
        <fullName evidence="4">Small ribosomal subunit protein eS6</fullName>
    </recommendedName>
    <alternativeName>
        <fullName evidence="5">40S ribosomal protein S6</fullName>
    </alternativeName>
</protein>
<evidence type="ECO:0000256" key="5">
    <source>
        <dbReference type="ARBA" id="ARBA00035403"/>
    </source>
</evidence>